<dbReference type="PANTHER" id="PTHR21266:SF32">
    <property type="entry name" value="CHOLESTEROL 7-DESATURASE NVD"/>
    <property type="match status" value="1"/>
</dbReference>
<dbReference type="EMBL" id="JAUHHV010000010">
    <property type="protein sequence ID" value="KAK1411017.1"/>
    <property type="molecule type" value="Genomic_DNA"/>
</dbReference>
<reference evidence="7" key="1">
    <citation type="journal article" date="2023" name="bioRxiv">
        <title>Improved chromosome-level genome assembly for marigold (Tagetes erecta).</title>
        <authorList>
            <person name="Jiang F."/>
            <person name="Yuan L."/>
            <person name="Wang S."/>
            <person name="Wang H."/>
            <person name="Xu D."/>
            <person name="Wang A."/>
            <person name="Fan W."/>
        </authorList>
    </citation>
    <scope>NUCLEOTIDE SEQUENCE</scope>
    <source>
        <strain evidence="7">WSJ</strain>
        <tissue evidence="7">Leaf</tissue>
    </source>
</reference>
<feature type="transmembrane region" description="Helical" evidence="6">
    <location>
        <begin position="124"/>
        <end position="142"/>
    </location>
</feature>
<proteinExistence type="predicted"/>
<dbReference type="InterPro" id="IPR050584">
    <property type="entry name" value="Cholesterol_7-desaturase"/>
</dbReference>
<evidence type="ECO:0000256" key="2">
    <source>
        <dbReference type="ARBA" id="ARBA00022692"/>
    </source>
</evidence>
<evidence type="ECO:0000256" key="4">
    <source>
        <dbReference type="ARBA" id="ARBA00023002"/>
    </source>
</evidence>
<organism evidence="7 8">
    <name type="scientific">Tagetes erecta</name>
    <name type="common">African marigold</name>
    <dbReference type="NCBI Taxonomy" id="13708"/>
    <lineage>
        <taxon>Eukaryota</taxon>
        <taxon>Viridiplantae</taxon>
        <taxon>Streptophyta</taxon>
        <taxon>Embryophyta</taxon>
        <taxon>Tracheophyta</taxon>
        <taxon>Spermatophyta</taxon>
        <taxon>Magnoliopsida</taxon>
        <taxon>eudicotyledons</taxon>
        <taxon>Gunneridae</taxon>
        <taxon>Pentapetalae</taxon>
        <taxon>asterids</taxon>
        <taxon>campanulids</taxon>
        <taxon>Asterales</taxon>
        <taxon>Asteraceae</taxon>
        <taxon>Asteroideae</taxon>
        <taxon>Heliantheae alliance</taxon>
        <taxon>Tageteae</taxon>
        <taxon>Tagetes</taxon>
    </lineage>
</organism>
<dbReference type="GO" id="GO:0016020">
    <property type="term" value="C:membrane"/>
    <property type="evidence" value="ECO:0007669"/>
    <property type="project" value="UniProtKB-SubCell"/>
</dbReference>
<keyword evidence="8" id="KW-1185">Reference proteome</keyword>
<protein>
    <submittedName>
        <fullName evidence="7">Uncharacterized protein</fullName>
    </submittedName>
</protein>
<evidence type="ECO:0000256" key="3">
    <source>
        <dbReference type="ARBA" id="ARBA00022989"/>
    </source>
</evidence>
<comment type="caution">
    <text evidence="7">The sequence shown here is derived from an EMBL/GenBank/DDBJ whole genome shotgun (WGS) entry which is preliminary data.</text>
</comment>
<comment type="subcellular location">
    <subcellularLocation>
        <location evidence="1">Membrane</location>
    </subcellularLocation>
</comment>
<sequence length="164" mass="18529">MNRQWAMETEAPRDGPPVHTLNKACVAVYPSIVQNGILWFWPNSDDEYKDIVTKKKPPCIPELDDPSFTYQMFCRDIPYGYWSHVVNCSSCNGAYKGLKVLKVCLQVASVASVAMLVATKQGMISVAASNTFAVAAVLWFVGSKWLSYFVYKNFHYHGYDHAFK</sequence>
<evidence type="ECO:0000313" key="8">
    <source>
        <dbReference type="Proteomes" id="UP001229421"/>
    </source>
</evidence>
<accession>A0AAD8NJA7</accession>
<name>A0AAD8NJA7_TARER</name>
<dbReference type="Proteomes" id="UP001229421">
    <property type="component" value="Unassembled WGS sequence"/>
</dbReference>
<keyword evidence="2 6" id="KW-0812">Transmembrane</keyword>
<evidence type="ECO:0000256" key="1">
    <source>
        <dbReference type="ARBA" id="ARBA00004370"/>
    </source>
</evidence>
<evidence type="ECO:0000256" key="6">
    <source>
        <dbReference type="SAM" id="Phobius"/>
    </source>
</evidence>
<gene>
    <name evidence="7" type="ORF">QVD17_37561</name>
</gene>
<dbReference type="AlphaFoldDB" id="A0AAD8NJA7"/>
<dbReference type="GO" id="GO:0005737">
    <property type="term" value="C:cytoplasm"/>
    <property type="evidence" value="ECO:0007669"/>
    <property type="project" value="TreeGrafter"/>
</dbReference>
<evidence type="ECO:0000256" key="5">
    <source>
        <dbReference type="ARBA" id="ARBA00023136"/>
    </source>
</evidence>
<evidence type="ECO:0000313" key="7">
    <source>
        <dbReference type="EMBL" id="KAK1411017.1"/>
    </source>
</evidence>
<dbReference type="PANTHER" id="PTHR21266">
    <property type="entry name" value="IRON-SULFUR DOMAIN CONTAINING PROTEIN"/>
    <property type="match status" value="1"/>
</dbReference>
<keyword evidence="3 6" id="KW-1133">Transmembrane helix</keyword>
<keyword evidence="5 6" id="KW-0472">Membrane</keyword>
<keyword evidence="4" id="KW-0560">Oxidoreductase</keyword>
<dbReference type="GO" id="GO:0016491">
    <property type="term" value="F:oxidoreductase activity"/>
    <property type="evidence" value="ECO:0007669"/>
    <property type="project" value="UniProtKB-KW"/>
</dbReference>